<dbReference type="AlphaFoldDB" id="A0A9W8HUF1"/>
<proteinExistence type="inferred from homology"/>
<keyword evidence="5 6" id="KW-0472">Membrane</keyword>
<keyword evidence="4 6" id="KW-1133">Transmembrane helix</keyword>
<comment type="subcellular location">
    <subcellularLocation>
        <location evidence="1">Membrane</location>
        <topology evidence="1">Multi-pass membrane protein</topology>
    </subcellularLocation>
</comment>
<protein>
    <recommendedName>
        <fullName evidence="9">Transmembrane protein 19</fullName>
    </recommendedName>
</protein>
<dbReference type="Pfam" id="PF01940">
    <property type="entry name" value="DUF92"/>
    <property type="match status" value="1"/>
</dbReference>
<dbReference type="PANTHER" id="PTHR13353:SF5">
    <property type="entry name" value="TRANSMEMBRANE PROTEIN 19"/>
    <property type="match status" value="1"/>
</dbReference>
<organism evidence="7 8">
    <name type="scientific">Coemansia guatemalensis</name>
    <dbReference type="NCBI Taxonomy" id="2761395"/>
    <lineage>
        <taxon>Eukaryota</taxon>
        <taxon>Fungi</taxon>
        <taxon>Fungi incertae sedis</taxon>
        <taxon>Zoopagomycota</taxon>
        <taxon>Kickxellomycotina</taxon>
        <taxon>Kickxellomycetes</taxon>
        <taxon>Kickxellales</taxon>
        <taxon>Kickxellaceae</taxon>
        <taxon>Coemansia</taxon>
    </lineage>
</organism>
<evidence type="ECO:0000256" key="2">
    <source>
        <dbReference type="ARBA" id="ARBA00009012"/>
    </source>
</evidence>
<sequence length="234" mass="24933">MRGYFAVLLTSVLCLSSLKRGSLSLSGTLAAAFIGLTTASNDNLLFTAVLLAFFGSSTFWTKYQAQQKIKMDPSFAKSSQRDWKQVLCNGCVGSLISIVYQYQFDGRRPEELTAAERKVMTVLIWMYIAFYSCCAADTWASEIGSLSSNWPVLITTLESVPPGTNGGISKLGVLSSFAGGATVGLAADAALWTQYSAALRVHALPRIPYIMVGSLLGVLGSALDSLLGATLQAS</sequence>
<evidence type="ECO:0000256" key="4">
    <source>
        <dbReference type="ARBA" id="ARBA00022989"/>
    </source>
</evidence>
<evidence type="ECO:0000313" key="7">
    <source>
        <dbReference type="EMBL" id="KAJ2789551.1"/>
    </source>
</evidence>
<reference evidence="7" key="1">
    <citation type="submission" date="2022-07" db="EMBL/GenBank/DDBJ databases">
        <title>Phylogenomic reconstructions and comparative analyses of Kickxellomycotina fungi.</title>
        <authorList>
            <person name="Reynolds N.K."/>
            <person name="Stajich J.E."/>
            <person name="Barry K."/>
            <person name="Grigoriev I.V."/>
            <person name="Crous P."/>
            <person name="Smith M.E."/>
        </authorList>
    </citation>
    <scope>NUCLEOTIDE SEQUENCE</scope>
    <source>
        <strain evidence="7">NRRL 1565</strain>
    </source>
</reference>
<feature type="transmembrane region" description="Helical" evidence="6">
    <location>
        <begin position="44"/>
        <end position="65"/>
    </location>
</feature>
<keyword evidence="8" id="KW-1185">Reference proteome</keyword>
<keyword evidence="3 6" id="KW-0812">Transmembrane</keyword>
<name>A0A9W8HUF1_9FUNG</name>
<evidence type="ECO:0008006" key="9">
    <source>
        <dbReference type="Google" id="ProtNLM"/>
    </source>
</evidence>
<comment type="similarity">
    <text evidence="2">Belongs to the TMEM19 family.</text>
</comment>
<dbReference type="Proteomes" id="UP001140094">
    <property type="component" value="Unassembled WGS sequence"/>
</dbReference>
<dbReference type="InterPro" id="IPR002794">
    <property type="entry name" value="DUF92_TMEM19"/>
</dbReference>
<evidence type="ECO:0000256" key="1">
    <source>
        <dbReference type="ARBA" id="ARBA00004141"/>
    </source>
</evidence>
<dbReference type="EMBL" id="JANBUO010003773">
    <property type="protein sequence ID" value="KAJ2789551.1"/>
    <property type="molecule type" value="Genomic_DNA"/>
</dbReference>
<feature type="transmembrane region" description="Helical" evidence="6">
    <location>
        <begin position="209"/>
        <end position="231"/>
    </location>
</feature>
<feature type="non-terminal residue" evidence="7">
    <location>
        <position position="234"/>
    </location>
</feature>
<dbReference type="GO" id="GO:0016020">
    <property type="term" value="C:membrane"/>
    <property type="evidence" value="ECO:0007669"/>
    <property type="project" value="UniProtKB-SubCell"/>
</dbReference>
<dbReference type="OrthoDB" id="30881at2759"/>
<evidence type="ECO:0000313" key="8">
    <source>
        <dbReference type="Proteomes" id="UP001140094"/>
    </source>
</evidence>
<accession>A0A9W8HUF1</accession>
<dbReference type="PANTHER" id="PTHR13353">
    <property type="entry name" value="TRANSMEMBRANE PROTEIN 19"/>
    <property type="match status" value="1"/>
</dbReference>
<comment type="caution">
    <text evidence="7">The sequence shown here is derived from an EMBL/GenBank/DDBJ whole genome shotgun (WGS) entry which is preliminary data.</text>
</comment>
<gene>
    <name evidence="7" type="ORF">H4R20_007160</name>
</gene>
<evidence type="ECO:0000256" key="6">
    <source>
        <dbReference type="SAM" id="Phobius"/>
    </source>
</evidence>
<evidence type="ECO:0000256" key="5">
    <source>
        <dbReference type="ARBA" id="ARBA00023136"/>
    </source>
</evidence>
<evidence type="ECO:0000256" key="3">
    <source>
        <dbReference type="ARBA" id="ARBA00022692"/>
    </source>
</evidence>